<dbReference type="Gene3D" id="1.10.357.10">
    <property type="entry name" value="Tetracycline Repressor, domain 2"/>
    <property type="match status" value="1"/>
</dbReference>
<keyword evidence="2 4" id="KW-0238">DNA-binding</keyword>
<dbReference type="InterPro" id="IPR036271">
    <property type="entry name" value="Tet_transcr_reg_TetR-rel_C_sf"/>
</dbReference>
<accession>A0ABU0DDM6</accession>
<reference evidence="6 7" key="1">
    <citation type="submission" date="2023-07" db="EMBL/GenBank/DDBJ databases">
        <title>Genomic Encyclopedia of Type Strains, Phase IV (KMG-IV): sequencing the most valuable type-strain genomes for metagenomic binning, comparative biology and taxonomic classification.</title>
        <authorList>
            <person name="Goeker M."/>
        </authorList>
    </citation>
    <scope>NUCLEOTIDE SEQUENCE [LARGE SCALE GENOMIC DNA]</scope>
    <source>
        <strain evidence="6 7">DSM 1277</strain>
    </source>
</reference>
<evidence type="ECO:0000256" key="3">
    <source>
        <dbReference type="ARBA" id="ARBA00023163"/>
    </source>
</evidence>
<evidence type="ECO:0000256" key="4">
    <source>
        <dbReference type="PROSITE-ProRule" id="PRU00335"/>
    </source>
</evidence>
<dbReference type="EMBL" id="JAUSUH010000002">
    <property type="protein sequence ID" value="MDQ0346438.1"/>
    <property type="molecule type" value="Genomic_DNA"/>
</dbReference>
<keyword evidence="3" id="KW-0804">Transcription</keyword>
<evidence type="ECO:0000313" key="6">
    <source>
        <dbReference type="EMBL" id="MDQ0346438.1"/>
    </source>
</evidence>
<dbReference type="InterPro" id="IPR050109">
    <property type="entry name" value="HTH-type_TetR-like_transc_reg"/>
</dbReference>
<evidence type="ECO:0000256" key="2">
    <source>
        <dbReference type="ARBA" id="ARBA00023125"/>
    </source>
</evidence>
<dbReference type="Pfam" id="PF00440">
    <property type="entry name" value="TetR_N"/>
    <property type="match status" value="1"/>
</dbReference>
<organism evidence="6 7">
    <name type="scientific">Ancylobacter vacuolatus</name>
    <dbReference type="NCBI Taxonomy" id="223389"/>
    <lineage>
        <taxon>Bacteria</taxon>
        <taxon>Pseudomonadati</taxon>
        <taxon>Pseudomonadota</taxon>
        <taxon>Alphaproteobacteria</taxon>
        <taxon>Hyphomicrobiales</taxon>
        <taxon>Xanthobacteraceae</taxon>
        <taxon>Ancylobacter</taxon>
    </lineage>
</organism>
<dbReference type="RefSeq" id="WP_307057846.1">
    <property type="nucleotide sequence ID" value="NZ_JAUSUH010000002.1"/>
</dbReference>
<evidence type="ECO:0000259" key="5">
    <source>
        <dbReference type="PROSITE" id="PS50977"/>
    </source>
</evidence>
<name>A0ABU0DDM6_9HYPH</name>
<dbReference type="PANTHER" id="PTHR30055">
    <property type="entry name" value="HTH-TYPE TRANSCRIPTIONAL REGULATOR RUTR"/>
    <property type="match status" value="1"/>
</dbReference>
<dbReference type="Proteomes" id="UP001238467">
    <property type="component" value="Unassembled WGS sequence"/>
</dbReference>
<evidence type="ECO:0000313" key="7">
    <source>
        <dbReference type="Proteomes" id="UP001238467"/>
    </source>
</evidence>
<dbReference type="InterPro" id="IPR009057">
    <property type="entry name" value="Homeodomain-like_sf"/>
</dbReference>
<sequence length="207" mass="23038">MTARTARKRLQPAERRGMILEEALRLFATRHFSVVTVRDIALVCDINVGLLYHYFDNKDDLVRRALGHAIEQLMAGYEARRADGAEPLEEILAWLDIHMELAPTLAQMVKLMADYASSGLRDDELDALIAGFYAREKQLLEGALARGVASGRFAAVDIGRTARRIGLMLDGIFYASASRGDDRIVDDIADLADFVRDLLGLRTEMVA</sequence>
<dbReference type="InterPro" id="IPR001647">
    <property type="entry name" value="HTH_TetR"/>
</dbReference>
<comment type="caution">
    <text evidence="6">The sequence shown here is derived from an EMBL/GenBank/DDBJ whole genome shotgun (WGS) entry which is preliminary data.</text>
</comment>
<dbReference type="PRINTS" id="PR00455">
    <property type="entry name" value="HTHTETR"/>
</dbReference>
<dbReference type="PROSITE" id="PS50977">
    <property type="entry name" value="HTH_TETR_2"/>
    <property type="match status" value="1"/>
</dbReference>
<evidence type="ECO:0000256" key="1">
    <source>
        <dbReference type="ARBA" id="ARBA00023015"/>
    </source>
</evidence>
<feature type="domain" description="HTH tetR-type" evidence="5">
    <location>
        <begin position="13"/>
        <end position="73"/>
    </location>
</feature>
<dbReference type="SUPFAM" id="SSF48498">
    <property type="entry name" value="Tetracyclin repressor-like, C-terminal domain"/>
    <property type="match status" value="1"/>
</dbReference>
<dbReference type="PANTHER" id="PTHR30055:SF240">
    <property type="entry name" value="HTH-TYPE TRANSCRIPTIONAL REGULATOR ACRR"/>
    <property type="match status" value="1"/>
</dbReference>
<gene>
    <name evidence="6" type="ORF">J2S76_000855</name>
</gene>
<dbReference type="SUPFAM" id="SSF46689">
    <property type="entry name" value="Homeodomain-like"/>
    <property type="match status" value="1"/>
</dbReference>
<keyword evidence="1" id="KW-0805">Transcription regulation</keyword>
<proteinExistence type="predicted"/>
<keyword evidence="7" id="KW-1185">Reference proteome</keyword>
<feature type="DNA-binding region" description="H-T-H motif" evidence="4">
    <location>
        <begin position="36"/>
        <end position="55"/>
    </location>
</feature>
<protein>
    <submittedName>
        <fullName evidence="6">AcrR family transcriptional regulator</fullName>
    </submittedName>
</protein>